<accession>F4Q6E4</accession>
<dbReference type="OrthoDB" id="70387at2759"/>
<dbReference type="InterPro" id="IPR052050">
    <property type="entry name" value="SecEffector_AnkRepeat"/>
</dbReference>
<dbReference type="AlphaFoldDB" id="F4Q6E4"/>
<dbReference type="Pfam" id="PF13637">
    <property type="entry name" value="Ank_4"/>
    <property type="match status" value="1"/>
</dbReference>
<feature type="transmembrane region" description="Helical" evidence="1">
    <location>
        <begin position="695"/>
        <end position="716"/>
    </location>
</feature>
<proteinExistence type="predicted"/>
<keyword evidence="3" id="KW-1185">Reference proteome</keyword>
<dbReference type="PANTHER" id="PTHR46586">
    <property type="entry name" value="ANKYRIN REPEAT-CONTAINING PROTEIN"/>
    <property type="match status" value="1"/>
</dbReference>
<feature type="transmembrane region" description="Helical" evidence="1">
    <location>
        <begin position="666"/>
        <end position="683"/>
    </location>
</feature>
<dbReference type="InterPro" id="IPR036770">
    <property type="entry name" value="Ankyrin_rpt-contain_sf"/>
</dbReference>
<gene>
    <name evidence="2" type="ORF">DFA_08992</name>
</gene>
<dbReference type="Gene3D" id="1.25.40.20">
    <property type="entry name" value="Ankyrin repeat-containing domain"/>
    <property type="match status" value="3"/>
</dbReference>
<dbReference type="InterPro" id="IPR002110">
    <property type="entry name" value="Ankyrin_rpt"/>
</dbReference>
<sequence>MIKGGEEITFKDVFRIMVIRRHIFGALCSGRDWVLTEQDKRKLSAIDPLEPSNSKRIETLRKRIQYKGREINVDVQENYDMIAKFAMPYDYIKHYLPSTMYPIKDWYDDVNEHFQVYHRTLAIDRYVQHPNATLDTLKKLIDWHPSFKPSNVSVEKAALHGHIEIIQYLDTYYPLHHYTQTTFENASKSGCLELVKFLHQSKRSLGATSKALDGATANGHLHVVQWLYENRKEGWSDQAIELACRNDHLDIIQWLYQHGCRPSSNAFDSLCASGSLESIKYLHFECKVKCSTSAMDFASANNRLSTVQFLHQYRKEGVSSAAMTWAASAGHFEMVKWLHANIKSRRVIKEAMDGAAEAGYEDIVRFLHVNRTEGCSTQAMNSAARNGHLQIVQFLHFNRTEGCTFHAINSAAKNGHLNVLEFLFLNRKEGCNHLAMDGAAENNHTEVLEWLHKNYSNQGYKDALKLATKNGHLRVLKWFVGKYNLKLSKQILESLAELASEQGHLKVLKWLFGQMVGKNSIGSWSITKCITRASIGGQLDVLKWLYDIKSIRPHFNFVSLEDASYFGRFSVIRWMINQLKLSNFSAKAIQELANKSSVANRPEQVVFFILALERHPSPFYAGQLFDSSKWALQNGYWDIERLVNQFQDLSYRYQVWGRPYSIERSYCILFVLSAILSIIHIAFKYFTRQGQEGEIYSYLHIFILFFVPFFFATRIWSIK</sequence>
<keyword evidence="1" id="KW-0812">Transmembrane</keyword>
<dbReference type="RefSeq" id="XP_004354854.1">
    <property type="nucleotide sequence ID" value="XM_004354802.1"/>
</dbReference>
<keyword evidence="1" id="KW-0472">Membrane</keyword>
<dbReference type="GeneID" id="14868453"/>
<name>F4Q6E4_CACFS</name>
<dbReference type="Proteomes" id="UP000007797">
    <property type="component" value="Unassembled WGS sequence"/>
</dbReference>
<protein>
    <recommendedName>
        <fullName evidence="4">Ankyrin repeat-containing protein</fullName>
    </recommendedName>
</protein>
<evidence type="ECO:0000256" key="1">
    <source>
        <dbReference type="SAM" id="Phobius"/>
    </source>
</evidence>
<dbReference type="EMBL" id="GL883023">
    <property type="protein sequence ID" value="EGG16454.1"/>
    <property type="molecule type" value="Genomic_DNA"/>
</dbReference>
<dbReference type="SMART" id="SM00248">
    <property type="entry name" value="ANK"/>
    <property type="match status" value="6"/>
</dbReference>
<dbReference type="PANTHER" id="PTHR46586:SF3">
    <property type="entry name" value="ANKYRIN REPEAT-CONTAINING PROTEIN"/>
    <property type="match status" value="1"/>
</dbReference>
<dbReference type="Pfam" id="PF12796">
    <property type="entry name" value="Ank_2"/>
    <property type="match status" value="1"/>
</dbReference>
<evidence type="ECO:0000313" key="3">
    <source>
        <dbReference type="Proteomes" id="UP000007797"/>
    </source>
</evidence>
<organism evidence="2 3">
    <name type="scientific">Cavenderia fasciculata</name>
    <name type="common">Slime mold</name>
    <name type="synonym">Dictyostelium fasciculatum</name>
    <dbReference type="NCBI Taxonomy" id="261658"/>
    <lineage>
        <taxon>Eukaryota</taxon>
        <taxon>Amoebozoa</taxon>
        <taxon>Evosea</taxon>
        <taxon>Eumycetozoa</taxon>
        <taxon>Dictyostelia</taxon>
        <taxon>Acytosteliales</taxon>
        <taxon>Cavenderiaceae</taxon>
        <taxon>Cavenderia</taxon>
    </lineage>
</organism>
<reference evidence="3" key="1">
    <citation type="journal article" date="2011" name="Genome Res.">
        <title>Phylogeny-wide analysis of social amoeba genomes highlights ancient origins for complex intercellular communication.</title>
        <authorList>
            <person name="Heidel A.J."/>
            <person name="Lawal H.M."/>
            <person name="Felder M."/>
            <person name="Schilde C."/>
            <person name="Helps N.R."/>
            <person name="Tunggal B."/>
            <person name="Rivero F."/>
            <person name="John U."/>
            <person name="Schleicher M."/>
            <person name="Eichinger L."/>
            <person name="Platzer M."/>
            <person name="Noegel A.A."/>
            <person name="Schaap P."/>
            <person name="Gloeckner G."/>
        </authorList>
    </citation>
    <scope>NUCLEOTIDE SEQUENCE [LARGE SCALE GENOMIC DNA]</scope>
    <source>
        <strain evidence="3">SH3</strain>
    </source>
</reference>
<keyword evidence="1" id="KW-1133">Transmembrane helix</keyword>
<evidence type="ECO:0000313" key="2">
    <source>
        <dbReference type="EMBL" id="EGG16454.1"/>
    </source>
</evidence>
<evidence type="ECO:0008006" key="4">
    <source>
        <dbReference type="Google" id="ProtNLM"/>
    </source>
</evidence>
<dbReference type="KEGG" id="dfa:DFA_08992"/>
<dbReference type="SUPFAM" id="SSF48403">
    <property type="entry name" value="Ankyrin repeat"/>
    <property type="match status" value="2"/>
</dbReference>